<dbReference type="InterPro" id="IPR012910">
    <property type="entry name" value="Plug_dom"/>
</dbReference>
<evidence type="ECO:0000256" key="10">
    <source>
        <dbReference type="ARBA" id="ARBA00023237"/>
    </source>
</evidence>
<dbReference type="Proteomes" id="UP001379235">
    <property type="component" value="Unassembled WGS sequence"/>
</dbReference>
<evidence type="ECO:0000259" key="15">
    <source>
        <dbReference type="Pfam" id="PF07715"/>
    </source>
</evidence>
<evidence type="ECO:0000313" key="16">
    <source>
        <dbReference type="EMBL" id="MEJ6010042.1"/>
    </source>
</evidence>
<keyword evidence="4" id="KW-0410">Iron transport</keyword>
<protein>
    <submittedName>
        <fullName evidence="16">TonB-dependent receptor</fullName>
    </submittedName>
</protein>
<evidence type="ECO:0000313" key="17">
    <source>
        <dbReference type="Proteomes" id="UP001379235"/>
    </source>
</evidence>
<evidence type="ECO:0000256" key="2">
    <source>
        <dbReference type="ARBA" id="ARBA00022448"/>
    </source>
</evidence>
<organism evidence="16 17">
    <name type="scientific">Novosphingobium aquae</name>
    <dbReference type="NCBI Taxonomy" id="3133435"/>
    <lineage>
        <taxon>Bacteria</taxon>
        <taxon>Pseudomonadati</taxon>
        <taxon>Pseudomonadota</taxon>
        <taxon>Alphaproteobacteria</taxon>
        <taxon>Sphingomonadales</taxon>
        <taxon>Sphingomonadaceae</taxon>
        <taxon>Novosphingobium</taxon>
    </lineage>
</organism>
<name>A0ABU8S834_9SPHN</name>
<keyword evidence="17" id="KW-1185">Reference proteome</keyword>
<dbReference type="EMBL" id="JBBHJY010000003">
    <property type="protein sequence ID" value="MEJ6010042.1"/>
    <property type="molecule type" value="Genomic_DNA"/>
</dbReference>
<gene>
    <name evidence="16" type="ORF">WG900_08915</name>
</gene>
<keyword evidence="5 11" id="KW-0812">Transmembrane</keyword>
<keyword evidence="6" id="KW-0408">Iron</keyword>
<feature type="domain" description="TonB-dependent receptor-like beta-barrel" evidence="14">
    <location>
        <begin position="245"/>
        <end position="709"/>
    </location>
</feature>
<feature type="domain" description="TonB-dependent receptor plug" evidence="15">
    <location>
        <begin position="52"/>
        <end position="157"/>
    </location>
</feature>
<evidence type="ECO:0000259" key="14">
    <source>
        <dbReference type="Pfam" id="PF00593"/>
    </source>
</evidence>
<proteinExistence type="inferred from homology"/>
<reference evidence="16 17" key="1">
    <citation type="submission" date="2024-03" db="EMBL/GenBank/DDBJ databases">
        <authorList>
            <person name="Jo J.-H."/>
        </authorList>
    </citation>
    <scope>NUCLEOTIDE SEQUENCE [LARGE SCALE GENOMIC DNA]</scope>
    <source>
        <strain evidence="16 17">AS3R-12</strain>
    </source>
</reference>
<evidence type="ECO:0000256" key="4">
    <source>
        <dbReference type="ARBA" id="ARBA00022496"/>
    </source>
</evidence>
<evidence type="ECO:0000256" key="7">
    <source>
        <dbReference type="ARBA" id="ARBA00023065"/>
    </source>
</evidence>
<keyword evidence="16" id="KW-0675">Receptor</keyword>
<feature type="chain" id="PRO_5045098393" evidence="13">
    <location>
        <begin position="27"/>
        <end position="743"/>
    </location>
</feature>
<dbReference type="Pfam" id="PF07715">
    <property type="entry name" value="Plug"/>
    <property type="match status" value="1"/>
</dbReference>
<comment type="caution">
    <text evidence="16">The sequence shown here is derived from an EMBL/GenBank/DDBJ whole genome shotgun (WGS) entry which is preliminary data.</text>
</comment>
<evidence type="ECO:0000256" key="12">
    <source>
        <dbReference type="RuleBase" id="RU003357"/>
    </source>
</evidence>
<evidence type="ECO:0000256" key="8">
    <source>
        <dbReference type="ARBA" id="ARBA00023077"/>
    </source>
</evidence>
<evidence type="ECO:0000256" key="1">
    <source>
        <dbReference type="ARBA" id="ARBA00004571"/>
    </source>
</evidence>
<evidence type="ECO:0000256" key="5">
    <source>
        <dbReference type="ARBA" id="ARBA00022692"/>
    </source>
</evidence>
<dbReference type="SUPFAM" id="SSF56935">
    <property type="entry name" value="Porins"/>
    <property type="match status" value="1"/>
</dbReference>
<dbReference type="PANTHER" id="PTHR32552">
    <property type="entry name" value="FERRICHROME IRON RECEPTOR-RELATED"/>
    <property type="match status" value="1"/>
</dbReference>
<evidence type="ECO:0000256" key="3">
    <source>
        <dbReference type="ARBA" id="ARBA00022452"/>
    </source>
</evidence>
<dbReference type="PANTHER" id="PTHR32552:SF81">
    <property type="entry name" value="TONB-DEPENDENT OUTER MEMBRANE RECEPTOR"/>
    <property type="match status" value="1"/>
</dbReference>
<evidence type="ECO:0000256" key="11">
    <source>
        <dbReference type="PROSITE-ProRule" id="PRU01360"/>
    </source>
</evidence>
<keyword evidence="9 11" id="KW-0472">Membrane</keyword>
<dbReference type="PROSITE" id="PS52016">
    <property type="entry name" value="TONB_DEPENDENT_REC_3"/>
    <property type="match status" value="1"/>
</dbReference>
<dbReference type="InterPro" id="IPR000531">
    <property type="entry name" value="Beta-barrel_TonB"/>
</dbReference>
<dbReference type="InterPro" id="IPR039426">
    <property type="entry name" value="TonB-dep_rcpt-like"/>
</dbReference>
<sequence length="743" mass="80310">MKAFRFKLVASVISLSIAAAAAPAFAQTADEDDGVNDGEIVVTAQRRSEKSVDVPITITAINASQLETANVQNLADISKLTPALRFDNAGGWFQPTIRGVGTPVATSGGGANVGIYVDNFYSPNPLAANFQLMKVQGVEVLKGPQGTLFGHNTTGGAILVRTADPSTETGGQIKASYGRFDEFKSQAYFTTGLTDSVAFDLEGMYSRGDGWLTNVVTGIPQGYYENWSVRTGLKIDFSDSASLLLRYQHAETNDPTPALTATYRDPVFGSGAPWFAAPSDVTFDPDQIASRHKQHIRSNTDIFQATLKADLGFADFASYSQYRTEKSDMSLTLSYNGTGIFEIGLPIENKTWSQEVILTSKPGGALQWTAGVFAFGNKDTWQVLSDNAQPTRFRIGGSGTNTKTLAAFVDMTYEISPQLYLTAGGRFSHDSVTGAYFNTFALPPFDPTFKQPLGDISSDHFTPRVVLRYKPNSTSSIYASFTQGYKSAIIDAGGSCQNAPAYKCNDVAPEKINAFELGYKYSDRGVTVDLSAFYYDYKNLQVSAYLAGRANILNAANSEIYGLDGQVSFRVSDSFSLNAGAAWTHARYKQFNNAPVYTPCSVFPAGSGANCLDAAVLNNGITFLVIPTTLKNVTMQRTPEFTAAVGARYSTLVADGKLDLSGNLYYSSKFFFGPSGIQFPQDGYATLALRAAWTDPSDHLTFAVFGENVTNKRYLTQVQYSNFGIGANWSKPASYGVEVGVKF</sequence>
<comment type="similarity">
    <text evidence="11 12">Belongs to the TonB-dependent receptor family.</text>
</comment>
<evidence type="ECO:0000256" key="9">
    <source>
        <dbReference type="ARBA" id="ARBA00023136"/>
    </source>
</evidence>
<comment type="subcellular location">
    <subcellularLocation>
        <location evidence="1 11">Cell outer membrane</location>
        <topology evidence="1 11">Multi-pass membrane protein</topology>
    </subcellularLocation>
</comment>
<dbReference type="Gene3D" id="2.40.170.20">
    <property type="entry name" value="TonB-dependent receptor, beta-barrel domain"/>
    <property type="match status" value="1"/>
</dbReference>
<dbReference type="Pfam" id="PF00593">
    <property type="entry name" value="TonB_dep_Rec_b-barrel"/>
    <property type="match status" value="1"/>
</dbReference>
<keyword evidence="8 12" id="KW-0798">TonB box</keyword>
<keyword evidence="13" id="KW-0732">Signal</keyword>
<keyword evidence="10 11" id="KW-0998">Cell outer membrane</keyword>
<dbReference type="InterPro" id="IPR036942">
    <property type="entry name" value="Beta-barrel_TonB_sf"/>
</dbReference>
<keyword evidence="3 11" id="KW-1134">Transmembrane beta strand</keyword>
<accession>A0ABU8S834</accession>
<evidence type="ECO:0000256" key="6">
    <source>
        <dbReference type="ARBA" id="ARBA00023004"/>
    </source>
</evidence>
<keyword evidence="7" id="KW-0406">Ion transport</keyword>
<keyword evidence="2 11" id="KW-0813">Transport</keyword>
<feature type="signal peptide" evidence="13">
    <location>
        <begin position="1"/>
        <end position="26"/>
    </location>
</feature>
<dbReference type="RefSeq" id="WP_339966444.1">
    <property type="nucleotide sequence ID" value="NZ_JBBHJY010000003.1"/>
</dbReference>
<evidence type="ECO:0000256" key="13">
    <source>
        <dbReference type="SAM" id="SignalP"/>
    </source>
</evidence>